<evidence type="ECO:0000256" key="1">
    <source>
        <dbReference type="SAM" id="SignalP"/>
    </source>
</evidence>
<dbReference type="RefSeq" id="XP_029218458.1">
    <property type="nucleotide sequence ID" value="XM_029364875.1"/>
</dbReference>
<keyword evidence="3" id="KW-1185">Reference proteome</keyword>
<name>A0A2A9M976_BESBE</name>
<comment type="caution">
    <text evidence="2">The sequence shown here is derived from an EMBL/GenBank/DDBJ whole genome shotgun (WGS) entry which is preliminary data.</text>
</comment>
<keyword evidence="1" id="KW-0732">Signal</keyword>
<evidence type="ECO:0008006" key="4">
    <source>
        <dbReference type="Google" id="ProtNLM"/>
    </source>
</evidence>
<gene>
    <name evidence="2" type="ORF">BESB_064800</name>
</gene>
<sequence length="212" mass="22728">MANSGIACSLGCFPQRSMLALVVLLAFSSSCTIVFSESVSPEDSTPPADYLHIIEKEGIKTSQKQEVWLQAAQSFALVDKTDEGLEIKPTSWTTTGYAYVDSECKLDKTVTMGSLFPKASGDRWSTTGPLEKKTAGVKHIYKFVTPPADQLDGEFVSFCLVVQDKIAPKVLGEPSTEATKPGLTLIIHASATRATVGLAMASVLSSLWFLSA</sequence>
<evidence type="ECO:0000313" key="2">
    <source>
        <dbReference type="EMBL" id="PFH34449.1"/>
    </source>
</evidence>
<proteinExistence type="predicted"/>
<evidence type="ECO:0000313" key="3">
    <source>
        <dbReference type="Proteomes" id="UP000224006"/>
    </source>
</evidence>
<dbReference type="EMBL" id="NWUJ01000006">
    <property type="protein sequence ID" value="PFH34449.1"/>
    <property type="molecule type" value="Genomic_DNA"/>
</dbReference>
<dbReference type="KEGG" id="bbes:BESB_064800"/>
<dbReference type="VEuPathDB" id="ToxoDB:BESB_064800"/>
<protein>
    <recommendedName>
        <fullName evidence="4">Toxoplasma gondii family A protein</fullName>
    </recommendedName>
</protein>
<feature type="chain" id="PRO_5012993136" description="Toxoplasma gondii family A protein" evidence="1">
    <location>
        <begin position="37"/>
        <end position="212"/>
    </location>
</feature>
<dbReference type="AlphaFoldDB" id="A0A2A9M976"/>
<reference evidence="2 3" key="1">
    <citation type="submission" date="2017-09" db="EMBL/GenBank/DDBJ databases">
        <title>Genome sequencing of Besnoitia besnoiti strain Bb-Ger1.</title>
        <authorList>
            <person name="Schares G."/>
            <person name="Venepally P."/>
            <person name="Lorenzi H.A."/>
        </authorList>
    </citation>
    <scope>NUCLEOTIDE SEQUENCE [LARGE SCALE GENOMIC DNA]</scope>
    <source>
        <strain evidence="2 3">Bb-Ger1</strain>
    </source>
</reference>
<accession>A0A2A9M976</accession>
<feature type="signal peptide" evidence="1">
    <location>
        <begin position="1"/>
        <end position="36"/>
    </location>
</feature>
<dbReference type="Proteomes" id="UP000224006">
    <property type="component" value="Chromosome VI"/>
</dbReference>
<dbReference type="OrthoDB" id="329976at2759"/>
<dbReference type="GeneID" id="40311408"/>
<organism evidence="2 3">
    <name type="scientific">Besnoitia besnoiti</name>
    <name type="common">Apicomplexan protozoan</name>
    <dbReference type="NCBI Taxonomy" id="94643"/>
    <lineage>
        <taxon>Eukaryota</taxon>
        <taxon>Sar</taxon>
        <taxon>Alveolata</taxon>
        <taxon>Apicomplexa</taxon>
        <taxon>Conoidasida</taxon>
        <taxon>Coccidia</taxon>
        <taxon>Eucoccidiorida</taxon>
        <taxon>Eimeriorina</taxon>
        <taxon>Sarcocystidae</taxon>
        <taxon>Besnoitia</taxon>
    </lineage>
</organism>